<proteinExistence type="predicted"/>
<dbReference type="AlphaFoldDB" id="A8EUG1"/>
<feature type="domain" description="DUF4935" evidence="1">
    <location>
        <begin position="3"/>
        <end position="165"/>
    </location>
</feature>
<dbReference type="EMBL" id="CP000361">
    <property type="protein sequence ID" value="ABV67585.1"/>
    <property type="molecule type" value="Genomic_DNA"/>
</dbReference>
<evidence type="ECO:0000313" key="3">
    <source>
        <dbReference type="Proteomes" id="UP000001136"/>
    </source>
</evidence>
<dbReference type="Proteomes" id="UP000001136">
    <property type="component" value="Chromosome"/>
</dbReference>
<keyword evidence="3" id="KW-1185">Reference proteome</keyword>
<dbReference type="KEGG" id="abu:Abu_1329"/>
<dbReference type="HOGENOM" id="CLU_741422_0_0_7"/>
<gene>
    <name evidence="2" type="ordered locus">Abu_1329</name>
</gene>
<organism evidence="2 3">
    <name type="scientific">Aliarcobacter butzleri (strain RM4018)</name>
    <name type="common">Arcobacter butzleri</name>
    <dbReference type="NCBI Taxonomy" id="367737"/>
    <lineage>
        <taxon>Bacteria</taxon>
        <taxon>Pseudomonadati</taxon>
        <taxon>Campylobacterota</taxon>
        <taxon>Epsilonproteobacteria</taxon>
        <taxon>Campylobacterales</taxon>
        <taxon>Arcobacteraceae</taxon>
        <taxon>Aliarcobacter</taxon>
    </lineage>
</organism>
<reference evidence="2 3" key="1">
    <citation type="journal article" date="2007" name="PLoS ONE">
        <title>The complete genome sequence and analysis of the Epsilonproteobacterium Arcobacter butzleri.</title>
        <authorList>
            <person name="Miller W.G."/>
            <person name="Parker C.T."/>
            <person name="Rubenfield M."/>
            <person name="Mendz G.L."/>
            <person name="Woesten M.M.S.M."/>
            <person name="Ussery D.W."/>
            <person name="Stolz J.F."/>
            <person name="Binnewies T.T."/>
            <person name="Hallin P.F."/>
            <person name="Wang G."/>
            <person name="Malek J.A."/>
            <person name="Rogosin A."/>
            <person name="Stanker L.H."/>
            <person name="Mandrell R.E."/>
        </authorList>
    </citation>
    <scope>NUCLEOTIDE SEQUENCE [LARGE SCALE GENOMIC DNA]</scope>
    <source>
        <strain evidence="2 3">RM4018</strain>
    </source>
</reference>
<name>A8EUG1_ALIB4</name>
<evidence type="ECO:0000313" key="2">
    <source>
        <dbReference type="EMBL" id="ABV67585.1"/>
    </source>
</evidence>
<dbReference type="RefSeq" id="WP_012012993.1">
    <property type="nucleotide sequence ID" value="NC_009850.1"/>
</dbReference>
<accession>A8EUG1</accession>
<sequence>MIIYLDTNIFYKNWYFDNPHFKYLFHFINNEGHTLLISKLVIQEIENIRNREIKSTLEDISKSMEFLNKRLLNNVKFDDTAIINQEYDFEKLLKEFINYSNIRILDYIDVKQEEVVEKALYFKKPFQEEEKGYRDTMIWLSLLDFIKTNNIKKDVIFISSNKNDFFEKKKKTISFHSDLLEDINKKEITTKIIPFETLFSFVKNTIDEALHSFDHSNPNFEHYLEVLGEEYLGTHDYRGEVFNFRSGAFTIKFSQIINVHVDMFEGMEDPEVLGAKKLDEDSVYVNFKYNLRRVTLTLEISKEEYFKYKDDISNKFYGTEFQEETVLISTIIRPYFDVSFIYDTLQEEVKDYSVDYLYIG</sequence>
<dbReference type="Pfam" id="PF16289">
    <property type="entry name" value="PIN_12"/>
    <property type="match status" value="1"/>
</dbReference>
<evidence type="ECO:0000259" key="1">
    <source>
        <dbReference type="Pfam" id="PF16289"/>
    </source>
</evidence>
<protein>
    <recommendedName>
        <fullName evidence="1">DUF4935 domain-containing protein</fullName>
    </recommendedName>
</protein>
<dbReference type="InterPro" id="IPR032557">
    <property type="entry name" value="DUF4935"/>
</dbReference>
<dbReference type="eggNOG" id="ENOG5032X84">
    <property type="taxonomic scope" value="Bacteria"/>
</dbReference>
<dbReference type="GeneID" id="24304334"/>
<dbReference type="SUPFAM" id="SSF88723">
    <property type="entry name" value="PIN domain-like"/>
    <property type="match status" value="1"/>
</dbReference>
<dbReference type="InterPro" id="IPR029060">
    <property type="entry name" value="PIN-like_dom_sf"/>
</dbReference>